<evidence type="ECO:0000256" key="8">
    <source>
        <dbReference type="ARBA" id="ARBA00022771"/>
    </source>
</evidence>
<dbReference type="Gene3D" id="3.30.1370.10">
    <property type="entry name" value="K Homology domain, type 1"/>
    <property type="match status" value="1"/>
</dbReference>
<evidence type="ECO:0000256" key="16">
    <source>
        <dbReference type="ARBA" id="ARBA00055181"/>
    </source>
</evidence>
<evidence type="ECO:0000256" key="1">
    <source>
        <dbReference type="ARBA" id="ARBA00004123"/>
    </source>
</evidence>
<keyword evidence="9 18" id="KW-0862">Zinc</keyword>
<name>B3SA18_TRIAD</name>
<keyword evidence="13" id="KW-0804">Transcription</keyword>
<keyword evidence="7 18" id="KW-0747">Spliceosome</keyword>
<keyword evidence="14 18" id="KW-0508">mRNA splicing</keyword>
<dbReference type="eggNOG" id="KOG0119">
    <property type="taxonomic scope" value="Eukaryota"/>
</dbReference>
<dbReference type="GO" id="GO:0045131">
    <property type="term" value="F:pre-mRNA branch point binding"/>
    <property type="evidence" value="ECO:0007669"/>
    <property type="project" value="UniProtKB-UniRule"/>
</dbReference>
<evidence type="ECO:0000256" key="15">
    <source>
        <dbReference type="ARBA" id="ARBA00023242"/>
    </source>
</evidence>
<dbReference type="GO" id="GO:0003729">
    <property type="term" value="F:mRNA binding"/>
    <property type="evidence" value="ECO:0000318"/>
    <property type="project" value="GO_Central"/>
</dbReference>
<keyword evidence="8 18" id="KW-0863">Zinc-finger</keyword>
<protein>
    <recommendedName>
        <fullName evidence="18">Branchpoint-bridging protein</fullName>
    </recommendedName>
</protein>
<reference evidence="20 21" key="1">
    <citation type="journal article" date="2008" name="Nature">
        <title>The Trichoplax genome and the nature of placozoans.</title>
        <authorList>
            <person name="Srivastava M."/>
            <person name="Begovic E."/>
            <person name="Chapman J."/>
            <person name="Putnam N.H."/>
            <person name="Hellsten U."/>
            <person name="Kawashima T."/>
            <person name="Kuo A."/>
            <person name="Mitros T."/>
            <person name="Salamov A."/>
            <person name="Carpenter M.L."/>
            <person name="Signorovitch A.Y."/>
            <person name="Moreno M.A."/>
            <person name="Kamm K."/>
            <person name="Grimwood J."/>
            <person name="Schmutz J."/>
            <person name="Shapiro H."/>
            <person name="Grigoriev I.V."/>
            <person name="Buss L.W."/>
            <person name="Schierwater B."/>
            <person name="Dellaporta S.L."/>
            <person name="Rokhsar D.S."/>
        </authorList>
    </citation>
    <scope>NUCLEOTIDE SEQUENCE [LARGE SCALE GENOMIC DNA]</scope>
    <source>
        <strain evidence="20 21">Grell-BS-1999</strain>
    </source>
</reference>
<evidence type="ECO:0000259" key="19">
    <source>
        <dbReference type="SMART" id="SM00322"/>
    </source>
</evidence>
<dbReference type="Proteomes" id="UP000009022">
    <property type="component" value="Unassembled WGS sequence"/>
</dbReference>
<evidence type="ECO:0000256" key="7">
    <source>
        <dbReference type="ARBA" id="ARBA00022728"/>
    </source>
</evidence>
<evidence type="ECO:0000256" key="5">
    <source>
        <dbReference type="ARBA" id="ARBA00022664"/>
    </source>
</evidence>
<evidence type="ECO:0000256" key="6">
    <source>
        <dbReference type="ARBA" id="ARBA00022723"/>
    </source>
</evidence>
<dbReference type="EMBL" id="DS985260">
    <property type="protein sequence ID" value="EDV20435.1"/>
    <property type="molecule type" value="Genomic_DNA"/>
</dbReference>
<dbReference type="PANTHER" id="PTHR11208">
    <property type="entry name" value="RNA-BINDING PROTEIN RELATED"/>
    <property type="match status" value="1"/>
</dbReference>
<keyword evidence="21" id="KW-1185">Reference proteome</keyword>
<evidence type="ECO:0000256" key="11">
    <source>
        <dbReference type="ARBA" id="ARBA00022990"/>
    </source>
</evidence>
<evidence type="ECO:0000256" key="13">
    <source>
        <dbReference type="ARBA" id="ARBA00023163"/>
    </source>
</evidence>
<evidence type="ECO:0000313" key="20">
    <source>
        <dbReference type="EMBL" id="EDV20435.1"/>
    </source>
</evidence>
<dbReference type="OrthoDB" id="10021397at2759"/>
<dbReference type="GO" id="GO:0045292">
    <property type="term" value="P:mRNA cis splicing, via spliceosome"/>
    <property type="evidence" value="ECO:0000318"/>
    <property type="project" value="GO_Central"/>
</dbReference>
<dbReference type="STRING" id="10228.B3SA18"/>
<dbReference type="GO" id="GO:0080090">
    <property type="term" value="P:regulation of primary metabolic process"/>
    <property type="evidence" value="ECO:0007669"/>
    <property type="project" value="UniProtKB-ARBA"/>
</dbReference>
<dbReference type="GO" id="GO:0005634">
    <property type="term" value="C:nucleus"/>
    <property type="evidence" value="ECO:0000318"/>
    <property type="project" value="GO_Central"/>
</dbReference>
<evidence type="ECO:0000256" key="4">
    <source>
        <dbReference type="ARBA" id="ARBA00022553"/>
    </source>
</evidence>
<dbReference type="GO" id="GO:0008270">
    <property type="term" value="F:zinc ion binding"/>
    <property type="evidence" value="ECO:0007669"/>
    <property type="project" value="UniProtKB-UniRule"/>
</dbReference>
<comment type="subcellular location">
    <subcellularLocation>
        <location evidence="1 18">Nucleus</location>
    </subcellularLocation>
</comment>
<dbReference type="CTD" id="6758341"/>
<evidence type="ECO:0000313" key="21">
    <source>
        <dbReference type="Proteomes" id="UP000009022"/>
    </source>
</evidence>
<keyword evidence="4" id="KW-0597">Phosphoprotein</keyword>
<comment type="similarity">
    <text evidence="2 18">Belongs to the BBP/SF1 family.</text>
</comment>
<keyword evidence="15 18" id="KW-0539">Nucleus</keyword>
<evidence type="ECO:0000256" key="3">
    <source>
        <dbReference type="ARBA" id="ARBA00022491"/>
    </source>
</evidence>
<dbReference type="InterPro" id="IPR045071">
    <property type="entry name" value="BBP-like"/>
</dbReference>
<dbReference type="Pfam" id="PF22675">
    <property type="entry name" value="KH-I_KHDC4-BBP"/>
    <property type="match status" value="1"/>
</dbReference>
<dbReference type="SMART" id="SM00322">
    <property type="entry name" value="KH"/>
    <property type="match status" value="1"/>
</dbReference>
<dbReference type="InterPro" id="IPR036612">
    <property type="entry name" value="KH_dom_type_1_sf"/>
</dbReference>
<dbReference type="InterPro" id="IPR004087">
    <property type="entry name" value="KH_dom"/>
</dbReference>
<dbReference type="KEGG" id="tad:TRIADDRAFT_8175"/>
<evidence type="ECO:0000256" key="14">
    <source>
        <dbReference type="ARBA" id="ARBA00023187"/>
    </source>
</evidence>
<dbReference type="RefSeq" id="XP_002117129.1">
    <property type="nucleotide sequence ID" value="XM_002117093.1"/>
</dbReference>
<dbReference type="GO" id="GO:0005654">
    <property type="term" value="C:nucleoplasm"/>
    <property type="evidence" value="ECO:0007669"/>
    <property type="project" value="UniProtKB-ARBA"/>
</dbReference>
<evidence type="ECO:0000256" key="18">
    <source>
        <dbReference type="RuleBase" id="RU367126"/>
    </source>
</evidence>
<gene>
    <name evidence="20" type="ORF">TRIADDRAFT_8175</name>
</gene>
<keyword evidence="6 18" id="KW-0479">Metal-binding</keyword>
<dbReference type="PhylomeDB" id="B3SA18"/>
<dbReference type="PANTHER" id="PTHR11208:SF45">
    <property type="entry name" value="SPLICING FACTOR 1"/>
    <property type="match status" value="1"/>
</dbReference>
<keyword evidence="5 18" id="KW-0507">mRNA processing</keyword>
<feature type="non-terminal residue" evidence="20">
    <location>
        <position position="123"/>
    </location>
</feature>
<dbReference type="HOGENOM" id="CLU_065679_2_1_1"/>
<proteinExistence type="inferred from homology"/>
<keyword evidence="12" id="KW-0805">Transcription regulation</keyword>
<keyword evidence="3" id="KW-0678">Repressor</keyword>
<comment type="function">
    <text evidence="16">Necessary for the ATP-dependent first step of spliceosome assembly. Binds to the intron branch point sequence (BPS) 5'-UACUAAC-3' of the pre-mRNA. May act as transcription repressor.</text>
</comment>
<keyword evidence="10 17" id="KW-0694">RNA-binding</keyword>
<accession>B3SA18</accession>
<evidence type="ECO:0000256" key="2">
    <source>
        <dbReference type="ARBA" id="ARBA00010382"/>
    </source>
</evidence>
<feature type="domain" description="K Homology" evidence="19">
    <location>
        <begin position="2"/>
        <end position="92"/>
    </location>
</feature>
<feature type="non-terminal residue" evidence="20">
    <location>
        <position position="1"/>
    </location>
</feature>
<dbReference type="PROSITE" id="PS50084">
    <property type="entry name" value="KH_TYPE_1"/>
    <property type="match status" value="1"/>
</dbReference>
<dbReference type="InParanoid" id="B3SA18"/>
<dbReference type="FunFam" id="3.30.1370.10:FF:000016">
    <property type="entry name" value="Putative splicing factor 1"/>
    <property type="match status" value="1"/>
</dbReference>
<evidence type="ECO:0000256" key="10">
    <source>
        <dbReference type="ARBA" id="ARBA00022884"/>
    </source>
</evidence>
<evidence type="ECO:0000256" key="17">
    <source>
        <dbReference type="PROSITE-ProRule" id="PRU00117"/>
    </source>
</evidence>
<dbReference type="GeneID" id="6758341"/>
<dbReference type="AlphaFoldDB" id="B3SA18"/>
<sequence length="123" mass="13539">AIKVQDKVMIPQDDYPTINFIGLLIGPRGNTLKRIEKESNSKIMIRGKGSTKEGKAQLYPNSGEDEALHALITGSTADGVKIAVNKIHEIIQCGIDSPEGQNDLKRMQLRELAQLNGTLREED</sequence>
<comment type="function">
    <text evidence="18">Necessary for the splicing of pre-mRNA. Has a role in the recognition of the branch site (5'-UACUAAC-3'), the pyrimidine tract and the 3'-splice site at the 3'-end of introns.</text>
</comment>
<organism evidence="20 21">
    <name type="scientific">Trichoplax adhaerens</name>
    <name type="common">Trichoplax reptans</name>
    <dbReference type="NCBI Taxonomy" id="10228"/>
    <lineage>
        <taxon>Eukaryota</taxon>
        <taxon>Metazoa</taxon>
        <taxon>Placozoa</taxon>
        <taxon>Uniplacotomia</taxon>
        <taxon>Trichoplacea</taxon>
        <taxon>Trichoplacidae</taxon>
        <taxon>Trichoplax</taxon>
    </lineage>
</organism>
<evidence type="ECO:0000256" key="12">
    <source>
        <dbReference type="ARBA" id="ARBA00023015"/>
    </source>
</evidence>
<evidence type="ECO:0000256" key="9">
    <source>
        <dbReference type="ARBA" id="ARBA00022833"/>
    </source>
</evidence>
<dbReference type="SUPFAM" id="SSF54791">
    <property type="entry name" value="Eukaryotic type KH-domain (KH-domain type I)"/>
    <property type="match status" value="1"/>
</dbReference>
<dbReference type="GO" id="GO:0005681">
    <property type="term" value="C:spliceosomal complex"/>
    <property type="evidence" value="ECO:0007669"/>
    <property type="project" value="UniProtKB-KW"/>
</dbReference>
<dbReference type="InterPro" id="IPR055256">
    <property type="entry name" value="KH_1_KHDC4/BBP-like"/>
</dbReference>
<dbReference type="OMA" id="NTNIAIR"/>
<keyword evidence="11" id="KW-0007">Acetylation</keyword>